<gene>
    <name evidence="1" type="ORF">NCGR_LOCUS55284</name>
</gene>
<protein>
    <submittedName>
        <fullName evidence="1">Uncharacterized protein</fullName>
    </submittedName>
</protein>
<evidence type="ECO:0000313" key="2">
    <source>
        <dbReference type="Proteomes" id="UP000604825"/>
    </source>
</evidence>
<evidence type="ECO:0000313" key="1">
    <source>
        <dbReference type="EMBL" id="CAD6272003.1"/>
    </source>
</evidence>
<sequence>MAGGWAAALRGRAAATEAAVGEPALLLVDVAAALLRGYAATRRTAEGAGTEAFQRAAVAGGGGRIGTGVFRLLRFLESLMLFEWVVLHFPLYRHSTTHVCSHLLIPIDVRSFNLQVCGLRLVRSAM</sequence>
<accession>A0A811RNB6</accession>
<reference evidence="1" key="1">
    <citation type="submission" date="2020-10" db="EMBL/GenBank/DDBJ databases">
        <authorList>
            <person name="Han B."/>
            <person name="Lu T."/>
            <person name="Zhao Q."/>
            <person name="Huang X."/>
            <person name="Zhao Y."/>
        </authorList>
    </citation>
    <scope>NUCLEOTIDE SEQUENCE</scope>
</reference>
<comment type="caution">
    <text evidence="1">The sequence shown here is derived from an EMBL/GenBank/DDBJ whole genome shotgun (WGS) entry which is preliminary data.</text>
</comment>
<name>A0A811RNB6_9POAL</name>
<dbReference type="AlphaFoldDB" id="A0A811RNB6"/>
<keyword evidence="2" id="KW-1185">Reference proteome</keyword>
<proteinExistence type="predicted"/>
<organism evidence="1 2">
    <name type="scientific">Miscanthus lutarioriparius</name>
    <dbReference type="NCBI Taxonomy" id="422564"/>
    <lineage>
        <taxon>Eukaryota</taxon>
        <taxon>Viridiplantae</taxon>
        <taxon>Streptophyta</taxon>
        <taxon>Embryophyta</taxon>
        <taxon>Tracheophyta</taxon>
        <taxon>Spermatophyta</taxon>
        <taxon>Magnoliopsida</taxon>
        <taxon>Liliopsida</taxon>
        <taxon>Poales</taxon>
        <taxon>Poaceae</taxon>
        <taxon>PACMAD clade</taxon>
        <taxon>Panicoideae</taxon>
        <taxon>Andropogonodae</taxon>
        <taxon>Andropogoneae</taxon>
        <taxon>Saccharinae</taxon>
        <taxon>Miscanthus</taxon>
    </lineage>
</organism>
<dbReference type="EMBL" id="CAJGYO010000016">
    <property type="protein sequence ID" value="CAD6272003.1"/>
    <property type="molecule type" value="Genomic_DNA"/>
</dbReference>
<dbReference type="Proteomes" id="UP000604825">
    <property type="component" value="Unassembled WGS sequence"/>
</dbReference>